<keyword evidence="13" id="KW-1185">Reference proteome</keyword>
<feature type="transmembrane region" description="Helical" evidence="9">
    <location>
        <begin position="147"/>
        <end position="169"/>
    </location>
</feature>
<dbReference type="GO" id="GO:0005524">
    <property type="term" value="F:ATP binding"/>
    <property type="evidence" value="ECO:0007669"/>
    <property type="project" value="UniProtKB-KW"/>
</dbReference>
<dbReference type="InterPro" id="IPR050835">
    <property type="entry name" value="ABC_transporter_sub-D"/>
</dbReference>
<keyword evidence="3" id="KW-0813">Transport</keyword>
<dbReference type="PROSITE" id="PS00211">
    <property type="entry name" value="ABC_TRANSPORTER_1"/>
    <property type="match status" value="1"/>
</dbReference>
<keyword evidence="5" id="KW-0547">Nucleotide-binding</keyword>
<evidence type="ECO:0000256" key="5">
    <source>
        <dbReference type="ARBA" id="ARBA00022741"/>
    </source>
</evidence>
<dbReference type="PANTHER" id="PTHR11384">
    <property type="entry name" value="ATP-BINDING CASSETTE, SUB-FAMILY D MEMBER"/>
    <property type="match status" value="1"/>
</dbReference>
<dbReference type="InterPro" id="IPR027417">
    <property type="entry name" value="P-loop_NTPase"/>
</dbReference>
<evidence type="ECO:0000313" key="12">
    <source>
        <dbReference type="EMBL" id="PTM61176.1"/>
    </source>
</evidence>
<keyword evidence="6 12" id="KW-0067">ATP-binding</keyword>
<dbReference type="PROSITE" id="PS50929">
    <property type="entry name" value="ABC_TM1F"/>
    <property type="match status" value="1"/>
</dbReference>
<feature type="transmembrane region" description="Helical" evidence="9">
    <location>
        <begin position="50"/>
        <end position="71"/>
    </location>
</feature>
<organism evidence="12 13">
    <name type="scientific">Phreatobacter oligotrophus</name>
    <dbReference type="NCBI Taxonomy" id="1122261"/>
    <lineage>
        <taxon>Bacteria</taxon>
        <taxon>Pseudomonadati</taxon>
        <taxon>Pseudomonadota</taxon>
        <taxon>Alphaproteobacteria</taxon>
        <taxon>Hyphomicrobiales</taxon>
        <taxon>Phreatobacteraceae</taxon>
        <taxon>Phreatobacter</taxon>
    </lineage>
</organism>
<dbReference type="SUPFAM" id="SSF52540">
    <property type="entry name" value="P-loop containing nucleoside triphosphate hydrolases"/>
    <property type="match status" value="1"/>
</dbReference>
<feature type="transmembrane region" description="Helical" evidence="9">
    <location>
        <begin position="189"/>
        <end position="208"/>
    </location>
</feature>
<keyword evidence="4 9" id="KW-0812">Transmembrane</keyword>
<comment type="caution">
    <text evidence="12">The sequence shown here is derived from an EMBL/GenBank/DDBJ whole genome shotgun (WGS) entry which is preliminary data.</text>
</comment>
<dbReference type="Pfam" id="PF06472">
    <property type="entry name" value="ABC_membrane_2"/>
    <property type="match status" value="1"/>
</dbReference>
<dbReference type="SUPFAM" id="SSF90123">
    <property type="entry name" value="ABC transporter transmembrane region"/>
    <property type="match status" value="1"/>
</dbReference>
<keyword evidence="7 9" id="KW-1133">Transmembrane helix</keyword>
<dbReference type="SMART" id="SM00382">
    <property type="entry name" value="AAA"/>
    <property type="match status" value="1"/>
</dbReference>
<evidence type="ECO:0000256" key="4">
    <source>
        <dbReference type="ARBA" id="ARBA00022692"/>
    </source>
</evidence>
<protein>
    <submittedName>
        <fullName evidence="12">Putative ATP-binding cassette transporter</fullName>
    </submittedName>
</protein>
<evidence type="ECO:0000256" key="2">
    <source>
        <dbReference type="ARBA" id="ARBA00005417"/>
    </source>
</evidence>
<evidence type="ECO:0000256" key="6">
    <source>
        <dbReference type="ARBA" id="ARBA00022840"/>
    </source>
</evidence>
<feature type="transmembrane region" description="Helical" evidence="9">
    <location>
        <begin position="306"/>
        <end position="326"/>
    </location>
</feature>
<dbReference type="InterPro" id="IPR011527">
    <property type="entry name" value="ABC1_TM_dom"/>
</dbReference>
<keyword evidence="8 9" id="KW-0472">Membrane</keyword>
<evidence type="ECO:0000256" key="8">
    <source>
        <dbReference type="ARBA" id="ARBA00023136"/>
    </source>
</evidence>
<dbReference type="InterPro" id="IPR003439">
    <property type="entry name" value="ABC_transporter-like_ATP-bd"/>
</dbReference>
<reference evidence="12 13" key="1">
    <citation type="submission" date="2018-04" db="EMBL/GenBank/DDBJ databases">
        <title>Genomic Encyclopedia of Archaeal and Bacterial Type Strains, Phase II (KMG-II): from individual species to whole genera.</title>
        <authorList>
            <person name="Goeker M."/>
        </authorList>
    </citation>
    <scope>NUCLEOTIDE SEQUENCE [LARGE SCALE GENOMIC DNA]</scope>
    <source>
        <strain evidence="12 13">DSM 25521</strain>
    </source>
</reference>
<dbReference type="PANTHER" id="PTHR11384:SF59">
    <property type="entry name" value="LYSOSOMAL COBALAMIN TRANSPORTER ABCD4"/>
    <property type="match status" value="1"/>
</dbReference>
<dbReference type="InterPro" id="IPR036640">
    <property type="entry name" value="ABC1_TM_sf"/>
</dbReference>
<evidence type="ECO:0000259" key="11">
    <source>
        <dbReference type="PROSITE" id="PS50929"/>
    </source>
</evidence>
<dbReference type="CDD" id="cd03223">
    <property type="entry name" value="ABCD_peroxisomal_ALDP"/>
    <property type="match status" value="1"/>
</dbReference>
<comment type="subcellular location">
    <subcellularLocation>
        <location evidence="1">Cell membrane</location>
        <topology evidence="1">Multi-pass membrane protein</topology>
    </subcellularLocation>
</comment>
<accession>A0A2T4ZH12</accession>
<dbReference type="GO" id="GO:0016887">
    <property type="term" value="F:ATP hydrolysis activity"/>
    <property type="evidence" value="ECO:0007669"/>
    <property type="project" value="InterPro"/>
</dbReference>
<feature type="domain" description="ABC transporter" evidence="10">
    <location>
        <begin position="485"/>
        <end position="697"/>
    </location>
</feature>
<gene>
    <name evidence="12" type="ORF">C8P69_102563</name>
</gene>
<proteinExistence type="inferred from homology"/>
<dbReference type="InterPro" id="IPR003593">
    <property type="entry name" value="AAA+_ATPase"/>
</dbReference>
<dbReference type="Pfam" id="PF00005">
    <property type="entry name" value="ABC_tran"/>
    <property type="match status" value="1"/>
</dbReference>
<feature type="domain" description="ABC transmembrane type-1" evidence="11">
    <location>
        <begin position="151"/>
        <end position="450"/>
    </location>
</feature>
<evidence type="ECO:0000313" key="13">
    <source>
        <dbReference type="Proteomes" id="UP000241808"/>
    </source>
</evidence>
<feature type="transmembrane region" description="Helical" evidence="9">
    <location>
        <begin position="266"/>
        <end position="286"/>
    </location>
</feature>
<dbReference type="Gene3D" id="1.20.1560.10">
    <property type="entry name" value="ABC transporter type 1, transmembrane domain"/>
    <property type="match status" value="1"/>
</dbReference>
<evidence type="ECO:0000256" key="3">
    <source>
        <dbReference type="ARBA" id="ARBA00022448"/>
    </source>
</evidence>
<dbReference type="GO" id="GO:0005886">
    <property type="term" value="C:plasma membrane"/>
    <property type="evidence" value="ECO:0007669"/>
    <property type="project" value="UniProtKB-SubCell"/>
</dbReference>
<evidence type="ECO:0000256" key="7">
    <source>
        <dbReference type="ARBA" id="ARBA00022989"/>
    </source>
</evidence>
<dbReference type="Gene3D" id="3.40.50.300">
    <property type="entry name" value="P-loop containing nucleotide triphosphate hydrolases"/>
    <property type="match status" value="1"/>
</dbReference>
<dbReference type="Proteomes" id="UP000241808">
    <property type="component" value="Unassembled WGS sequence"/>
</dbReference>
<dbReference type="EMBL" id="PZZL01000002">
    <property type="protein sequence ID" value="PTM61176.1"/>
    <property type="molecule type" value="Genomic_DNA"/>
</dbReference>
<feature type="transmembrane region" description="Helical" evidence="9">
    <location>
        <begin position="91"/>
        <end position="110"/>
    </location>
</feature>
<dbReference type="PROSITE" id="PS50893">
    <property type="entry name" value="ABC_TRANSPORTER_2"/>
    <property type="match status" value="1"/>
</dbReference>
<evidence type="ECO:0000256" key="1">
    <source>
        <dbReference type="ARBA" id="ARBA00004651"/>
    </source>
</evidence>
<dbReference type="InterPro" id="IPR017871">
    <property type="entry name" value="ABC_transporter-like_CS"/>
</dbReference>
<name>A0A2T4ZH12_9HYPH</name>
<comment type="similarity">
    <text evidence="2">Belongs to the ABC transporter superfamily.</text>
</comment>
<feature type="transmembrane region" description="Helical" evidence="9">
    <location>
        <begin position="26"/>
        <end position="43"/>
    </location>
</feature>
<dbReference type="AlphaFoldDB" id="A0A2T4ZH12"/>
<feature type="transmembrane region" description="Helical" evidence="9">
    <location>
        <begin position="391"/>
        <end position="415"/>
    </location>
</feature>
<sequence length="699" mass="76862">MLPIALAAGLAGVATAGARLAGLIDLPVYVFALTLAAAVIAFLARGTSTLIRAIIGFLVVWHLTALGILLLNEAGRMPEALGPYLPTRASILLSVIFAIAVYALSFVGTIRQITRLADPFFEARDIGEVRLPFGLSFRMQERYIAHALLYILLIINVAQVLATVLLNQWNNRFYTALQQRAEATFWIELQYFTIVAFLWVILAVYELYLTQFTQMRWRTWMTQRMTGHWLDRGGHYRMRLTGSQADNPDQRIAEDIRLFTENTLALMIRFFSAILSLYAFVLILWGLSASFKYNVLGFDLESIPGYLVYAALFVAIFGTVCAHLIGRKLIGINFLRQRYEADFRYSLVRVRENDEQIALLKGEQAEAQGLTRRFANVVANWFDYMKYTKRLTWFTSFVNQASIIFPFVLLAPAYFSGAVQLGSLTQTAGAFGRVEAALMIFTNLYASLADYKSVIDRLTGFVRSADAARETPPAAIAGAKDGEALRLSNLTVTLPDGKALVSAPDITVGPGERVLVTGPSGSGKSTLFRAIAGIWPHGSGSVTGPAGADIMLLPQRPYFPVATLRDAVTYPAERGAYSDAEIVAALEAMNLPGLVSRLDEEAAWHQILSGGEQQRLALARAILCKPDWLFLDEATAAIDEVGEAALYKAIVEALPKATIVSIGHRSTLVNFHDRRVHLTKDESGLHVAADAPLMPLAKA</sequence>
<dbReference type="GO" id="GO:0140359">
    <property type="term" value="F:ABC-type transporter activity"/>
    <property type="evidence" value="ECO:0007669"/>
    <property type="project" value="InterPro"/>
</dbReference>
<evidence type="ECO:0000256" key="9">
    <source>
        <dbReference type="SAM" id="Phobius"/>
    </source>
</evidence>
<evidence type="ECO:0000259" key="10">
    <source>
        <dbReference type="PROSITE" id="PS50893"/>
    </source>
</evidence>
<dbReference type="RefSeq" id="WP_245901894.1">
    <property type="nucleotide sequence ID" value="NZ_PZZL01000002.1"/>
</dbReference>